<dbReference type="Gene3D" id="2.40.30.10">
    <property type="entry name" value="Translation factors"/>
    <property type="match status" value="1"/>
</dbReference>
<dbReference type="Pfam" id="PF00679">
    <property type="entry name" value="EFG_C"/>
    <property type="match status" value="1"/>
</dbReference>
<evidence type="ECO:0000256" key="1">
    <source>
        <dbReference type="ARBA" id="ARBA00004496"/>
    </source>
</evidence>
<keyword evidence="14" id="KW-1185">Reference proteome</keyword>
<dbReference type="Gene3D" id="3.40.50.300">
    <property type="entry name" value="P-loop containing nucleotide triphosphate hydrolases"/>
    <property type="match status" value="1"/>
</dbReference>
<dbReference type="EMBL" id="LXWN01000001">
    <property type="protein sequence ID" value="PTL87854.1"/>
    <property type="molecule type" value="Genomic_DNA"/>
</dbReference>
<dbReference type="InterPro" id="IPR014721">
    <property type="entry name" value="Ribsml_uS5_D2-typ_fold_subgr"/>
</dbReference>
<dbReference type="InterPro" id="IPR004161">
    <property type="entry name" value="EFTu-like_2"/>
</dbReference>
<dbReference type="InterPro" id="IPR000795">
    <property type="entry name" value="T_Tr_GTP-bd_dom"/>
</dbReference>
<dbReference type="InterPro" id="IPR027417">
    <property type="entry name" value="P-loop_NTPase"/>
</dbReference>
<accession>A0A0A7V2B0</accession>
<dbReference type="Pfam" id="PF03144">
    <property type="entry name" value="GTP_EFTU_D2"/>
    <property type="match status" value="1"/>
</dbReference>
<organism evidence="11 13">
    <name type="scientific">Candidatus Nitrosopelagicus brevis</name>
    <dbReference type="NCBI Taxonomy" id="1410606"/>
    <lineage>
        <taxon>Archaea</taxon>
        <taxon>Nitrososphaerota</taxon>
    </lineage>
</organism>
<dbReference type="GO" id="GO:0005829">
    <property type="term" value="C:cytosol"/>
    <property type="evidence" value="ECO:0007669"/>
    <property type="project" value="TreeGrafter"/>
</dbReference>
<dbReference type="InterPro" id="IPR041095">
    <property type="entry name" value="EFG_II"/>
</dbReference>
<dbReference type="Gene3D" id="3.30.230.10">
    <property type="match status" value="1"/>
</dbReference>
<dbReference type="STRING" id="1410606.T478_0598"/>
<dbReference type="GO" id="GO:0003746">
    <property type="term" value="F:translation elongation factor activity"/>
    <property type="evidence" value="ECO:0007669"/>
    <property type="project" value="UniProtKB-KW"/>
</dbReference>
<keyword evidence="7" id="KW-0648">Protein biosynthesis</keyword>
<proteinExistence type="inferred from homology"/>
<evidence type="ECO:0000313" key="12">
    <source>
        <dbReference type="EMBL" id="PTL87854.1"/>
    </source>
</evidence>
<evidence type="ECO:0000256" key="3">
    <source>
        <dbReference type="ARBA" id="ARBA00017891"/>
    </source>
</evidence>
<dbReference type="PROSITE" id="PS00301">
    <property type="entry name" value="G_TR_1"/>
    <property type="match status" value="1"/>
</dbReference>
<dbReference type="Proteomes" id="UP000030944">
    <property type="component" value="Chromosome"/>
</dbReference>
<dbReference type="InterPro" id="IPR004543">
    <property type="entry name" value="Transl_elong_EFG/EF2_arc"/>
</dbReference>
<dbReference type="SUPFAM" id="SSF54980">
    <property type="entry name" value="EF-G C-terminal domain-like"/>
    <property type="match status" value="2"/>
</dbReference>
<dbReference type="GO" id="GO:0003924">
    <property type="term" value="F:GTPase activity"/>
    <property type="evidence" value="ECO:0007669"/>
    <property type="project" value="InterPro"/>
</dbReference>
<gene>
    <name evidence="12" type="ORF">A7X95_00805</name>
    <name evidence="11" type="ORF">T478_0598</name>
</gene>
<dbReference type="SMART" id="SM00889">
    <property type="entry name" value="EFG_IV"/>
    <property type="match status" value="1"/>
</dbReference>
<dbReference type="InterPro" id="IPR005517">
    <property type="entry name" value="Transl_elong_EFG/EF2_IV"/>
</dbReference>
<dbReference type="SUPFAM" id="SSF52540">
    <property type="entry name" value="P-loop containing nucleoside triphosphate hydrolases"/>
    <property type="match status" value="1"/>
</dbReference>
<dbReference type="GO" id="GO:1990904">
    <property type="term" value="C:ribonucleoprotein complex"/>
    <property type="evidence" value="ECO:0007669"/>
    <property type="project" value="TreeGrafter"/>
</dbReference>
<dbReference type="HOGENOM" id="CLU_002794_11_1_2"/>
<evidence type="ECO:0000256" key="9">
    <source>
        <dbReference type="ARBA" id="ARBA00024731"/>
    </source>
</evidence>
<dbReference type="PANTHER" id="PTHR42908">
    <property type="entry name" value="TRANSLATION ELONGATION FACTOR-RELATED"/>
    <property type="match status" value="1"/>
</dbReference>
<sequence length="731" mass="80418">MTKYKSTSEVMKIISDKDKIRNFGVIAHVDHGKTTMSDSLLAHSGIISPSTAGSALAMDSMKAEQERGITIVQANVTLHYQQDDDDYVINMIDTPGHVDFSGRVIRSLRAIDGAVVVCDAVEGIMTQTETVTRMSLEERVRPVLYINKIDRLIKELRLTPEKMQETLAGVVANFNELIDTYAEDEYKEKWKVSIQDGSVTFGSAKDKWAINVDIMKKKGVTFNDVIEAYSDSGKVEDLVEKAPLAEGVLGMVVKHHPPPHIAQKYRIPKIWKGDLESDTGKALLACDDNGPTIMMCVNMTIDPAAGPVAIGRLFSGTIKDGQTINIIDTKREGRVQSVNFFMSNVREQVGELGAGNIPALLGLTDVRAGQTISTVKDIPVFEASKYVSEPVVQMAIEPKHPKDLPKLVEVLRKLTIEDPNLVIKIDEESGETIMAGMGVLHLDVAVNLIKDAKVEIVTSEPLINYRETINGGCEPVMAKSPNRHNKIFMKVEPLEPEIAEMCRNGTLSEMKDKKETAQILRDKGWSPDVAKKVMRFDSRGNVMINGTKGVQFVDESTDSLLSGFDEVMSEGGLTKEQVRNCKFTFTHFVPHEDTAHRGLSQIGPASRRACLAAFLSAEPVLLEPMLAIEVRVPTDLIGNVSSVLQGKRGKVLDMQQKGATSIVIGEVPAVETFDISEKMRGQTAGKAMWNTHFKAWTPVPKSIAATLTEDIRKRKGLSPNPPVATEFIDRD</sequence>
<dbReference type="SUPFAM" id="SSF54211">
    <property type="entry name" value="Ribosomal protein S5 domain 2-like"/>
    <property type="match status" value="1"/>
</dbReference>
<evidence type="ECO:0000259" key="10">
    <source>
        <dbReference type="PROSITE" id="PS51722"/>
    </source>
</evidence>
<dbReference type="CDD" id="cd16261">
    <property type="entry name" value="EF2_snRNP_III"/>
    <property type="match status" value="1"/>
</dbReference>
<dbReference type="InterPro" id="IPR035647">
    <property type="entry name" value="EFG_III/V"/>
</dbReference>
<reference evidence="12" key="3">
    <citation type="submission" date="2016-05" db="EMBL/GenBank/DDBJ databases">
        <authorList>
            <person name="Lavstsen T."/>
            <person name="Jespersen J.S."/>
        </authorList>
    </citation>
    <scope>NUCLEOTIDE SEQUENCE [LARGE SCALE GENOMIC DNA]</scope>
    <source>
        <strain evidence="12">U25</strain>
    </source>
</reference>
<dbReference type="Pfam" id="PF00009">
    <property type="entry name" value="GTP_EFTU"/>
    <property type="match status" value="1"/>
</dbReference>
<dbReference type="KEGG" id="nbv:T478_0598"/>
<dbReference type="CDD" id="cd01514">
    <property type="entry name" value="Elongation_Factor_C"/>
    <property type="match status" value="1"/>
</dbReference>
<dbReference type="InterPro" id="IPR020568">
    <property type="entry name" value="Ribosomal_Su5_D2-typ_SF"/>
</dbReference>
<feature type="domain" description="Tr-type G" evidence="10">
    <location>
        <begin position="18"/>
        <end position="234"/>
    </location>
</feature>
<dbReference type="CDD" id="cd01681">
    <property type="entry name" value="aeEF2_snRNP_like_IV"/>
    <property type="match status" value="1"/>
</dbReference>
<dbReference type="PRINTS" id="PR00315">
    <property type="entry name" value="ELONGATNFCT"/>
</dbReference>
<keyword evidence="5" id="KW-0547">Nucleotide-binding</keyword>
<dbReference type="EMBL" id="CP007026">
    <property type="protein sequence ID" value="AJA93147.1"/>
    <property type="molecule type" value="Genomic_DNA"/>
</dbReference>
<evidence type="ECO:0000256" key="6">
    <source>
        <dbReference type="ARBA" id="ARBA00022768"/>
    </source>
</evidence>
<keyword evidence="4" id="KW-0963">Cytoplasm</keyword>
<protein>
    <recommendedName>
        <fullName evidence="3">Elongation factor 2</fullName>
    </recommendedName>
</protein>
<dbReference type="RefSeq" id="WP_048105057.1">
    <property type="nucleotide sequence ID" value="NZ_CP007026.1"/>
</dbReference>
<evidence type="ECO:0000256" key="2">
    <source>
        <dbReference type="ARBA" id="ARBA00005870"/>
    </source>
</evidence>
<dbReference type="PROSITE" id="PS51722">
    <property type="entry name" value="G_TR_2"/>
    <property type="match status" value="1"/>
</dbReference>
<dbReference type="NCBIfam" id="TIGR00490">
    <property type="entry name" value="aEF-2"/>
    <property type="match status" value="1"/>
</dbReference>
<dbReference type="Pfam" id="PF14492">
    <property type="entry name" value="EFG_III"/>
    <property type="match status" value="1"/>
</dbReference>
<comment type="similarity">
    <text evidence="2">Belongs to the TRAFAC class translation factor GTPase superfamily. Classic translation factor GTPase family. EF-G/EF-2 subfamily.</text>
</comment>
<dbReference type="Pfam" id="PF03764">
    <property type="entry name" value="EFG_IV"/>
    <property type="match status" value="1"/>
</dbReference>
<dbReference type="InterPro" id="IPR000640">
    <property type="entry name" value="EFG_V-like"/>
</dbReference>
<dbReference type="InterPro" id="IPR005225">
    <property type="entry name" value="Small_GTP-bd"/>
</dbReference>
<reference evidence="11 13" key="1">
    <citation type="journal article" date="2015" name="Proc. Natl. Acad. Sci. U.S.A.">
        <title>Genomic and proteomic characterization of "Candidatus Nitrosopelagicus brevis": An ammonia-oxidizing archaeon from the open ocean.</title>
        <authorList>
            <person name="Santoro A.E."/>
            <person name="Dupont C.L."/>
            <person name="Richter R.A."/>
            <person name="Craig M.T."/>
            <person name="Carini P."/>
            <person name="McIlvin M.R."/>
            <person name="Yang Y."/>
            <person name="Orsi W.D."/>
            <person name="Moran D.M."/>
            <person name="Saito M.A."/>
        </authorList>
    </citation>
    <scope>NUCLEOTIDE SEQUENCE [LARGE SCALE GENOMIC DNA]</scope>
    <source>
        <strain evidence="11">CN25</strain>
        <strain evidence="13">V2</strain>
    </source>
</reference>
<evidence type="ECO:0000256" key="4">
    <source>
        <dbReference type="ARBA" id="ARBA00022490"/>
    </source>
</evidence>
<keyword evidence="8" id="KW-0342">GTP-binding</keyword>
<evidence type="ECO:0000313" key="13">
    <source>
        <dbReference type="Proteomes" id="UP000030944"/>
    </source>
</evidence>
<comment type="subcellular location">
    <subcellularLocation>
        <location evidence="1">Cytoplasm</location>
    </subcellularLocation>
</comment>
<dbReference type="Gene3D" id="3.30.70.870">
    <property type="entry name" value="Elongation Factor G (Translational Gtpase), domain 3"/>
    <property type="match status" value="1"/>
</dbReference>
<dbReference type="AlphaFoldDB" id="A0A0A7V2B0"/>
<dbReference type="SUPFAM" id="SSF50447">
    <property type="entry name" value="Translation proteins"/>
    <property type="match status" value="1"/>
</dbReference>
<evidence type="ECO:0000313" key="11">
    <source>
        <dbReference type="EMBL" id="AJA93147.1"/>
    </source>
</evidence>
<dbReference type="GO" id="GO:0005525">
    <property type="term" value="F:GTP binding"/>
    <property type="evidence" value="ECO:0007669"/>
    <property type="project" value="UniProtKB-KW"/>
</dbReference>
<dbReference type="OrthoDB" id="6290at2157"/>
<dbReference type="Gene3D" id="3.30.70.240">
    <property type="match status" value="1"/>
</dbReference>
<evidence type="ECO:0000256" key="7">
    <source>
        <dbReference type="ARBA" id="ARBA00022917"/>
    </source>
</evidence>
<dbReference type="InterPro" id="IPR031157">
    <property type="entry name" value="G_TR_CS"/>
</dbReference>
<dbReference type="GeneID" id="24816491"/>
<comment type="function">
    <text evidence="9">Catalyzes the GTP-dependent ribosomal translocation step during translation elongation. During this step, the ribosome changes from the pre-translocational (PRE) to the post-translocational (POST) state as the newly formed A-site-bound peptidyl-tRNA and P-site-bound deacylated tRNA move to the P and E sites, respectively. Catalyzes the coordinated movement of the two tRNA molecules, the mRNA and conformational changes in the ribosome.</text>
</comment>
<evidence type="ECO:0000256" key="5">
    <source>
        <dbReference type="ARBA" id="ARBA00022741"/>
    </source>
</evidence>
<dbReference type="PANTHER" id="PTHR42908:SF3">
    <property type="entry name" value="ELONGATION FACTOR-LIKE GTPASE 1"/>
    <property type="match status" value="1"/>
</dbReference>
<keyword evidence="6 11" id="KW-0251">Elongation factor</keyword>
<dbReference type="InterPro" id="IPR009000">
    <property type="entry name" value="Transl_B-barrel_sf"/>
</dbReference>
<dbReference type="SMART" id="SM00838">
    <property type="entry name" value="EFG_C"/>
    <property type="match status" value="1"/>
</dbReference>
<evidence type="ECO:0000256" key="8">
    <source>
        <dbReference type="ARBA" id="ARBA00023134"/>
    </source>
</evidence>
<dbReference type="CDD" id="cd01885">
    <property type="entry name" value="EF2"/>
    <property type="match status" value="1"/>
</dbReference>
<reference evidence="14" key="2">
    <citation type="submission" date="2016-05" db="EMBL/GenBank/DDBJ databases">
        <authorList>
            <person name="Dupont C."/>
            <person name="Santoro A."/>
        </authorList>
    </citation>
    <scope>NUCLEOTIDE SEQUENCE [LARGE SCALE GENOMIC DNA]</scope>
    <source>
        <strain evidence="14">U25</strain>
    </source>
</reference>
<dbReference type="Proteomes" id="UP000241022">
    <property type="component" value="Unassembled WGS sequence"/>
</dbReference>
<dbReference type="NCBIfam" id="TIGR00231">
    <property type="entry name" value="small_GTP"/>
    <property type="match status" value="1"/>
</dbReference>
<evidence type="ECO:0000313" key="14">
    <source>
        <dbReference type="Proteomes" id="UP000241022"/>
    </source>
</evidence>
<dbReference type="FunFam" id="3.30.70.870:FF:000002">
    <property type="entry name" value="Translation elongation factor 2"/>
    <property type="match status" value="1"/>
</dbReference>
<name>A0A0A7V2B0_9ARCH</name>
<reference evidence="12 14" key="4">
    <citation type="submission" date="2018-04" db="EMBL/GenBank/DDBJ databases">
        <title>Transcriptomics of ammonia oxidizing archaea.</title>
        <authorList>
            <person name="Carini P."/>
        </authorList>
    </citation>
    <scope>NUCLEOTIDE SEQUENCE [LARGE SCALE GENOMIC DNA]</scope>
    <source>
        <strain evidence="12 14">U25</strain>
    </source>
</reference>